<feature type="compositionally biased region" description="Basic residues" evidence="1">
    <location>
        <begin position="1"/>
        <end position="10"/>
    </location>
</feature>
<reference evidence="2" key="1">
    <citation type="submission" date="2023-11" db="EMBL/GenBank/DDBJ databases">
        <title>Genome assemblies of two species of porcelain crab, Petrolisthes cinctipes and Petrolisthes manimaculis (Anomura: Porcellanidae).</title>
        <authorList>
            <person name="Angst P."/>
        </authorList>
    </citation>
    <scope>NUCLEOTIDE SEQUENCE</scope>
    <source>
        <strain evidence="2">PB745_02</strain>
        <tissue evidence="2">Gill</tissue>
    </source>
</reference>
<feature type="compositionally biased region" description="Acidic residues" evidence="1">
    <location>
        <begin position="41"/>
        <end position="60"/>
    </location>
</feature>
<evidence type="ECO:0000256" key="1">
    <source>
        <dbReference type="SAM" id="MobiDB-lite"/>
    </source>
</evidence>
<comment type="caution">
    <text evidence="2">The sequence shown here is derived from an EMBL/GenBank/DDBJ whole genome shotgun (WGS) entry which is preliminary data.</text>
</comment>
<dbReference type="EMBL" id="JAWZYT010000559">
    <property type="protein sequence ID" value="KAK4321788.1"/>
    <property type="molecule type" value="Genomic_DNA"/>
</dbReference>
<evidence type="ECO:0000313" key="2">
    <source>
        <dbReference type="EMBL" id="KAK4321788.1"/>
    </source>
</evidence>
<evidence type="ECO:0000313" key="3">
    <source>
        <dbReference type="Proteomes" id="UP001292094"/>
    </source>
</evidence>
<gene>
    <name evidence="2" type="ORF">Pmani_007415</name>
</gene>
<sequence>MPTKRNRRKKSSDSREKANQPSQEEETRRSSMAAAASKEDSDTEGETQSESSEEFEEEVEVTSPQRGRGEIGATAMETRLMKTKMTFLRYLLNKEDSLVGRVFQEMKINFKEDTWTQQIMDITKETGLSKLNIKTLSKDKIKQIMKDMIHENGEQN</sequence>
<feature type="region of interest" description="Disordered" evidence="1">
    <location>
        <begin position="1"/>
        <end position="75"/>
    </location>
</feature>
<organism evidence="2 3">
    <name type="scientific">Petrolisthes manimaculis</name>
    <dbReference type="NCBI Taxonomy" id="1843537"/>
    <lineage>
        <taxon>Eukaryota</taxon>
        <taxon>Metazoa</taxon>
        <taxon>Ecdysozoa</taxon>
        <taxon>Arthropoda</taxon>
        <taxon>Crustacea</taxon>
        <taxon>Multicrustacea</taxon>
        <taxon>Malacostraca</taxon>
        <taxon>Eumalacostraca</taxon>
        <taxon>Eucarida</taxon>
        <taxon>Decapoda</taxon>
        <taxon>Pleocyemata</taxon>
        <taxon>Anomura</taxon>
        <taxon>Galatheoidea</taxon>
        <taxon>Porcellanidae</taxon>
        <taxon>Petrolisthes</taxon>
    </lineage>
</organism>
<keyword evidence="3" id="KW-1185">Reference proteome</keyword>
<name>A0AAE1Q8F4_9EUCA</name>
<dbReference type="Proteomes" id="UP001292094">
    <property type="component" value="Unassembled WGS sequence"/>
</dbReference>
<proteinExistence type="predicted"/>
<accession>A0AAE1Q8F4</accession>
<protein>
    <submittedName>
        <fullName evidence="2">Uncharacterized protein</fullName>
    </submittedName>
</protein>
<dbReference type="AlphaFoldDB" id="A0AAE1Q8F4"/>